<evidence type="ECO:0000313" key="3">
    <source>
        <dbReference type="Proteomes" id="UP000663419"/>
    </source>
</evidence>
<protein>
    <submittedName>
        <fullName evidence="2">Pre-mRNA-processing protein prp40</fullName>
    </submittedName>
</protein>
<gene>
    <name evidence="2" type="ORF">I7I53_09466</name>
</gene>
<dbReference type="Proteomes" id="UP000663419">
    <property type="component" value="Chromosome 1"/>
</dbReference>
<dbReference type="EMBL" id="CP069102">
    <property type="protein sequence ID" value="QSS49181.1"/>
    <property type="molecule type" value="Genomic_DNA"/>
</dbReference>
<reference evidence="2" key="1">
    <citation type="submission" date="2021-01" db="EMBL/GenBank/DDBJ databases">
        <title>Chromosome-level genome assembly of a human fungal pathogen reveals clustering of transcriptionally co-regulated genes.</title>
        <authorList>
            <person name="Voorhies M."/>
            <person name="Cohen S."/>
            <person name="Shea T.P."/>
            <person name="Petrus S."/>
            <person name="Munoz J.F."/>
            <person name="Poplawski S."/>
            <person name="Goldman W.E."/>
            <person name="Michael T."/>
            <person name="Cuomo C.A."/>
            <person name="Sil A."/>
            <person name="Beyhan S."/>
        </authorList>
    </citation>
    <scope>NUCLEOTIDE SEQUENCE</scope>
    <source>
        <strain evidence="2">H88</strain>
    </source>
</reference>
<proteinExistence type="predicted"/>
<name>A0A8A1L6T5_AJEC8</name>
<dbReference type="AlphaFoldDB" id="A0A8A1L6T5"/>
<organism evidence="2 3">
    <name type="scientific">Ajellomyces capsulatus (strain H88)</name>
    <name type="common">Darling's disease fungus</name>
    <name type="synonym">Histoplasma capsulatum</name>
    <dbReference type="NCBI Taxonomy" id="544711"/>
    <lineage>
        <taxon>Eukaryota</taxon>
        <taxon>Fungi</taxon>
        <taxon>Dikarya</taxon>
        <taxon>Ascomycota</taxon>
        <taxon>Pezizomycotina</taxon>
        <taxon>Eurotiomycetes</taxon>
        <taxon>Eurotiomycetidae</taxon>
        <taxon>Onygenales</taxon>
        <taxon>Ajellomycetaceae</taxon>
        <taxon>Histoplasma</taxon>
    </lineage>
</organism>
<sequence length="71" mass="8407">MRMRDGSCSRSMSLSLRRRIPNGKLLLARLPKKTWRIFLTLWNWSHIPDGPRRRGLSSRMKGLRMMINSKP</sequence>
<evidence type="ECO:0000256" key="1">
    <source>
        <dbReference type="SAM" id="MobiDB-lite"/>
    </source>
</evidence>
<feature type="region of interest" description="Disordered" evidence="1">
    <location>
        <begin position="51"/>
        <end position="71"/>
    </location>
</feature>
<evidence type="ECO:0000313" key="2">
    <source>
        <dbReference type="EMBL" id="QSS49181.1"/>
    </source>
</evidence>
<dbReference type="VEuPathDB" id="FungiDB:I7I53_09466"/>
<accession>A0A8A1L6T5</accession>